<dbReference type="EMBL" id="JAAITQ010000006">
    <property type="protein sequence ID" value="NSE15776.1"/>
    <property type="molecule type" value="Genomic_DNA"/>
</dbReference>
<evidence type="ECO:0000313" key="4">
    <source>
        <dbReference type="EMBL" id="CUP68856.1"/>
    </source>
</evidence>
<feature type="transmembrane region" description="Helical" evidence="2">
    <location>
        <begin position="104"/>
        <end position="128"/>
    </location>
</feature>
<feature type="transmembrane region" description="Helical" evidence="2">
    <location>
        <begin position="194"/>
        <end position="215"/>
    </location>
</feature>
<dbReference type="Proteomes" id="UP000768180">
    <property type="component" value="Unassembled WGS sequence"/>
</dbReference>
<accession>A0A173WCZ0</accession>
<reference evidence="5" key="4">
    <citation type="submission" date="2022-01" db="EMBL/GenBank/DDBJ databases">
        <title>Collection of gut derived symbiotic bacterial strains cultured from healthy donors.</title>
        <authorList>
            <person name="Lin H."/>
            <person name="Kohout C."/>
            <person name="Waligurski E."/>
            <person name="Pamer E.G."/>
        </authorList>
    </citation>
    <scope>NUCLEOTIDE SEQUENCE</scope>
    <source>
        <strain evidence="5">DFI.5.49</strain>
    </source>
</reference>
<dbReference type="Pfam" id="PF16933">
    <property type="entry name" value="PelG"/>
    <property type="match status" value="1"/>
</dbReference>
<dbReference type="Proteomes" id="UP000095706">
    <property type="component" value="Unassembled WGS sequence"/>
</dbReference>
<feature type="transmembrane region" description="Helical" evidence="2">
    <location>
        <begin position="400"/>
        <end position="418"/>
    </location>
</feature>
<feature type="region of interest" description="Disordered" evidence="1">
    <location>
        <begin position="466"/>
        <end position="488"/>
    </location>
</feature>
<dbReference type="EMBL" id="JAKNFS010000016">
    <property type="protein sequence ID" value="MCG4766246.1"/>
    <property type="molecule type" value="Genomic_DNA"/>
</dbReference>
<evidence type="ECO:0000313" key="7">
    <source>
        <dbReference type="Proteomes" id="UP000095706"/>
    </source>
</evidence>
<dbReference type="STRING" id="1150298.ERS852406_00060"/>
<keyword evidence="2" id="KW-1133">Transmembrane helix</keyword>
<proteinExistence type="predicted"/>
<feature type="transmembrane region" description="Helical" evidence="2">
    <location>
        <begin position="236"/>
        <end position="256"/>
    </location>
</feature>
<dbReference type="InterPro" id="IPR031617">
    <property type="entry name" value="PelG"/>
</dbReference>
<feature type="transmembrane region" description="Helical" evidence="2">
    <location>
        <begin position="276"/>
        <end position="298"/>
    </location>
</feature>
<dbReference type="OrthoDB" id="37830at2"/>
<feature type="transmembrane region" description="Helical" evidence="2">
    <location>
        <begin position="21"/>
        <end position="45"/>
    </location>
</feature>
<dbReference type="EMBL" id="CYYV01000001">
    <property type="protein sequence ID" value="CUN35998.1"/>
    <property type="molecule type" value="Genomic_DNA"/>
</dbReference>
<keyword evidence="2" id="KW-0812">Transmembrane</keyword>
<feature type="transmembrane region" description="Helical" evidence="2">
    <location>
        <begin position="336"/>
        <end position="358"/>
    </location>
</feature>
<evidence type="ECO:0000313" key="9">
    <source>
        <dbReference type="Proteomes" id="UP000768180"/>
    </source>
</evidence>
<keyword evidence="2" id="KW-0472">Membrane</keyword>
<sequence>MAGIGVRLNRIFEKNTLTTNLVGFFYSTVVTVAPMFVIIINLILMEYLLDFASVGYVTRELFSCTILYTFIFSLLTASPFNAVLSRYMSDVIYEERYQDILPCYHIGMLLNIGLSCLLGIPFCLWEHFVGKVPTAYVFCGFCGYISLVLVFYSMIYLSICKDYQRISQYFFFGMLVAFVLALILHFILKWETTWSMLFSLTIGFFVTATLENALIRRYFVRNSNHYRPVLQYFRKYWKLIFTNFLYILGLYIHNFVFWTTDMRMEIAKSFVCNQPYDMASCLAMFTNISATIIFIARVEMNFHEKYKLYSEAVIGGKGADIDNAKKRMFRQLSSELMTLARLQFIISVVVYLICVILLPGEGFSGMTLKIYPSLAVGYFILFLMYAEIIFLYYFDDLTGAIWTAIVFCLVTWIGSLIATHLPVIWYGAGVIAGAFAGWSVAYARLRWVEKNMDRHVFCRGNLIPQGKGKRPSGMVYERKAEQEQKEEA</sequence>
<dbReference type="EMBL" id="CZAL01000014">
    <property type="protein sequence ID" value="CUP68856.1"/>
    <property type="molecule type" value="Genomic_DNA"/>
</dbReference>
<dbReference type="Proteomes" id="UP001199915">
    <property type="component" value="Unassembled WGS sequence"/>
</dbReference>
<evidence type="ECO:0000256" key="1">
    <source>
        <dbReference type="SAM" id="MobiDB-lite"/>
    </source>
</evidence>
<evidence type="ECO:0000313" key="8">
    <source>
        <dbReference type="Proteomes" id="UP000095709"/>
    </source>
</evidence>
<feature type="transmembrane region" description="Helical" evidence="2">
    <location>
        <begin position="370"/>
        <end position="393"/>
    </location>
</feature>
<dbReference type="RefSeq" id="WP_022461102.1">
    <property type="nucleotide sequence ID" value="NZ_CYYV01000001.1"/>
</dbReference>
<dbReference type="GeneID" id="79854872"/>
<organism evidence="3 7">
    <name type="scientific">Fusicatenibacter saccharivorans</name>
    <dbReference type="NCBI Taxonomy" id="1150298"/>
    <lineage>
        <taxon>Bacteria</taxon>
        <taxon>Bacillati</taxon>
        <taxon>Bacillota</taxon>
        <taxon>Clostridia</taxon>
        <taxon>Lachnospirales</taxon>
        <taxon>Lachnospiraceae</taxon>
        <taxon>Fusicatenibacter</taxon>
    </lineage>
</organism>
<reference evidence="6" key="3">
    <citation type="submission" date="2020-02" db="EMBL/GenBank/DDBJ databases">
        <authorList>
            <person name="Littmann E."/>
            <person name="Sorbara M."/>
        </authorList>
    </citation>
    <scope>NUCLEOTIDE SEQUENCE</scope>
    <source>
        <strain evidence="6">MSK.14.54</strain>
    </source>
</reference>
<feature type="transmembrane region" description="Helical" evidence="2">
    <location>
        <begin position="424"/>
        <end position="445"/>
    </location>
</feature>
<feature type="compositionally biased region" description="Basic and acidic residues" evidence="1">
    <location>
        <begin position="476"/>
        <end position="488"/>
    </location>
</feature>
<dbReference type="AlphaFoldDB" id="A0A173WCZ0"/>
<evidence type="ECO:0000313" key="6">
    <source>
        <dbReference type="EMBL" id="NSE15776.1"/>
    </source>
</evidence>
<evidence type="ECO:0000256" key="2">
    <source>
        <dbReference type="SAM" id="Phobius"/>
    </source>
</evidence>
<dbReference type="Proteomes" id="UP000095709">
    <property type="component" value="Unassembled WGS sequence"/>
</dbReference>
<reference evidence="6 9" key="2">
    <citation type="journal article" date="2020" name="Cell Host Microbe">
        <title>Functional and Genomic Variation between Human-Derived Isolates of Lachnospiraceae Reveals Inter- and Intra-Species Diversity.</title>
        <authorList>
            <person name="Sorbara M.T."/>
            <person name="Littmann E.R."/>
            <person name="Fontana E."/>
            <person name="Moody T.U."/>
            <person name="Kohout C.E."/>
            <person name="Gjonbalaj M."/>
            <person name="Eaton V."/>
            <person name="Seok R."/>
            <person name="Leiner I.M."/>
            <person name="Pamer E.G."/>
        </authorList>
    </citation>
    <scope>NUCLEOTIDE SEQUENCE [LARGE SCALE GENOMIC DNA]</scope>
    <source>
        <strain evidence="6 9">MSK.14.54</strain>
    </source>
</reference>
<feature type="transmembrane region" description="Helical" evidence="2">
    <location>
        <begin position="65"/>
        <end position="84"/>
    </location>
</feature>
<feature type="transmembrane region" description="Helical" evidence="2">
    <location>
        <begin position="169"/>
        <end position="188"/>
    </location>
</feature>
<evidence type="ECO:0000313" key="3">
    <source>
        <dbReference type="EMBL" id="CUN35998.1"/>
    </source>
</evidence>
<feature type="transmembrane region" description="Helical" evidence="2">
    <location>
        <begin position="134"/>
        <end position="157"/>
    </location>
</feature>
<gene>
    <name evidence="5" type="primary">pelG</name>
    <name evidence="3" type="ORF">ERS852406_00060</name>
    <name evidence="4" type="ORF">ERS852498_02563</name>
    <name evidence="6" type="ORF">G5B05_05000</name>
    <name evidence="5" type="ORF">L0N21_12125</name>
</gene>
<protein>
    <submittedName>
        <fullName evidence="5">Exopolysaccharide Pel transporter PelG</fullName>
    </submittedName>
    <submittedName>
        <fullName evidence="3">Predicted membrane protein</fullName>
    </submittedName>
</protein>
<keyword evidence="9" id="KW-1185">Reference proteome</keyword>
<reference evidence="7 8" key="1">
    <citation type="submission" date="2015-09" db="EMBL/GenBank/DDBJ databases">
        <authorList>
            <consortium name="Pathogen Informatics"/>
        </authorList>
    </citation>
    <scope>NUCLEOTIDE SEQUENCE [LARGE SCALE GENOMIC DNA]</scope>
    <source>
        <strain evidence="3 7">2789STDY5608849</strain>
        <strain evidence="4 8">2789STDY5834885</strain>
    </source>
</reference>
<evidence type="ECO:0000313" key="5">
    <source>
        <dbReference type="EMBL" id="MCG4766246.1"/>
    </source>
</evidence>
<name>A0A173WCZ0_9FIRM</name>